<dbReference type="GO" id="GO:0006672">
    <property type="term" value="P:ceramide metabolic process"/>
    <property type="evidence" value="ECO:0007669"/>
    <property type="project" value="TreeGrafter"/>
</dbReference>
<feature type="region of interest" description="Disordered" evidence="1">
    <location>
        <begin position="41"/>
        <end position="60"/>
    </location>
</feature>
<dbReference type="Pfam" id="PF25382">
    <property type="entry name" value="PH_CERK"/>
    <property type="match status" value="1"/>
</dbReference>
<protein>
    <recommendedName>
        <fullName evidence="2">DAGKc domain-containing protein</fullName>
    </recommendedName>
</protein>
<dbReference type="InterPro" id="IPR001206">
    <property type="entry name" value="Diacylglycerol_kinase_cat_dom"/>
</dbReference>
<dbReference type="InterPro" id="IPR017438">
    <property type="entry name" value="ATP-NAD_kinase_N"/>
</dbReference>
<evidence type="ECO:0000259" key="2">
    <source>
        <dbReference type="PROSITE" id="PS50146"/>
    </source>
</evidence>
<name>A0A7J5ZD68_DISMA</name>
<proteinExistence type="predicted"/>
<dbReference type="Gene3D" id="3.40.50.10330">
    <property type="entry name" value="Probable inorganic polyphosphate/atp-NAD kinase, domain 1"/>
    <property type="match status" value="1"/>
</dbReference>
<gene>
    <name evidence="3" type="ORF">F7725_021909</name>
</gene>
<dbReference type="AlphaFoldDB" id="A0A7J5ZD68"/>
<feature type="compositionally biased region" description="Basic and acidic residues" evidence="1">
    <location>
        <begin position="41"/>
        <end position="57"/>
    </location>
</feature>
<dbReference type="GO" id="GO:0001729">
    <property type="term" value="F:ceramide kinase activity"/>
    <property type="evidence" value="ECO:0007669"/>
    <property type="project" value="TreeGrafter"/>
</dbReference>
<dbReference type="Proteomes" id="UP000518266">
    <property type="component" value="Unassembled WGS sequence"/>
</dbReference>
<evidence type="ECO:0000313" key="4">
    <source>
        <dbReference type="Proteomes" id="UP000518266"/>
    </source>
</evidence>
<accession>A0A7J5ZD68</accession>
<dbReference type="OrthoDB" id="8960620at2759"/>
<sequence>MASTVTGIYLLGTVADLTVHSEPCAHIHALQVCEIVAVHTKDDDQDNKETRRSRAEAKQTSQLHPHAFTVSYVRRTRQHQWRCSEVIFHSANQALSEQWIKVINEQLALLTNRPKSLLVYINPYGGKRRGKRIYEQKVAPLFGRACISTDVIGGSLSMAFPKI</sequence>
<feature type="domain" description="DAGKc" evidence="2">
    <location>
        <begin position="112"/>
        <end position="163"/>
    </location>
</feature>
<dbReference type="GO" id="GO:0016020">
    <property type="term" value="C:membrane"/>
    <property type="evidence" value="ECO:0007669"/>
    <property type="project" value="GOC"/>
</dbReference>
<evidence type="ECO:0000313" key="3">
    <source>
        <dbReference type="EMBL" id="KAF3859510.1"/>
    </source>
</evidence>
<organism evidence="3 4">
    <name type="scientific">Dissostichus mawsoni</name>
    <name type="common">Antarctic cod</name>
    <dbReference type="NCBI Taxonomy" id="36200"/>
    <lineage>
        <taxon>Eukaryota</taxon>
        <taxon>Metazoa</taxon>
        <taxon>Chordata</taxon>
        <taxon>Craniata</taxon>
        <taxon>Vertebrata</taxon>
        <taxon>Euteleostomi</taxon>
        <taxon>Actinopterygii</taxon>
        <taxon>Neopterygii</taxon>
        <taxon>Teleostei</taxon>
        <taxon>Neoteleostei</taxon>
        <taxon>Acanthomorphata</taxon>
        <taxon>Eupercaria</taxon>
        <taxon>Perciformes</taxon>
        <taxon>Notothenioidei</taxon>
        <taxon>Nototheniidae</taxon>
        <taxon>Dissostichus</taxon>
    </lineage>
</organism>
<comment type="caution">
    <text evidence="3">The sequence shown here is derived from an EMBL/GenBank/DDBJ whole genome shotgun (WGS) entry which is preliminary data.</text>
</comment>
<evidence type="ECO:0000256" key="1">
    <source>
        <dbReference type="SAM" id="MobiDB-lite"/>
    </source>
</evidence>
<dbReference type="InterPro" id="IPR050187">
    <property type="entry name" value="Lipid_Phosphate_FormReg"/>
</dbReference>
<dbReference type="EMBL" id="JAAKFY010000003">
    <property type="protein sequence ID" value="KAF3859510.1"/>
    <property type="molecule type" value="Genomic_DNA"/>
</dbReference>
<dbReference type="PROSITE" id="PS50146">
    <property type="entry name" value="DAGK"/>
    <property type="match status" value="1"/>
</dbReference>
<reference evidence="3 4" key="1">
    <citation type="submission" date="2020-03" db="EMBL/GenBank/DDBJ databases">
        <title>Dissostichus mawsoni Genome sequencing and assembly.</title>
        <authorList>
            <person name="Park H."/>
        </authorList>
    </citation>
    <scope>NUCLEOTIDE SEQUENCE [LARGE SCALE GENOMIC DNA]</scope>
    <source>
        <strain evidence="3">DM0001</strain>
        <tissue evidence="3">Muscle</tissue>
    </source>
</reference>
<dbReference type="PANTHER" id="PTHR12358:SF25">
    <property type="entry name" value="CERAMIDE KINASE"/>
    <property type="match status" value="1"/>
</dbReference>
<keyword evidence="4" id="KW-1185">Reference proteome</keyword>
<dbReference type="InterPro" id="IPR057465">
    <property type="entry name" value="CERK_PH"/>
</dbReference>
<dbReference type="PANTHER" id="PTHR12358">
    <property type="entry name" value="SPHINGOSINE KINASE"/>
    <property type="match status" value="1"/>
</dbReference>